<dbReference type="PANTHER" id="PTHR37423">
    <property type="entry name" value="SOLUBLE LYTIC MUREIN TRANSGLYCOSYLASE-RELATED"/>
    <property type="match status" value="1"/>
</dbReference>
<dbReference type="KEGG" id="ddu:GF1_19080"/>
<accession>A0A915U5V0</accession>
<reference evidence="3" key="1">
    <citation type="submission" date="2020-12" db="EMBL/GenBank/DDBJ databases">
        <title>Desulfobium dissulfuricans gen. nov., sp. nov., a novel mesophilic, sulfate-reducing bacterium isolated from a deep-sea hydrothermal vent.</title>
        <authorList>
            <person name="Hashimoto Y."/>
            <person name="Tame A."/>
            <person name="Sawayama S."/>
            <person name="Miyazaki J."/>
            <person name="Takai K."/>
            <person name="Nakagawa S."/>
        </authorList>
    </citation>
    <scope>NUCLEOTIDE SEQUENCE</scope>
    <source>
        <strain evidence="3">GF1</strain>
    </source>
</reference>
<dbReference type="InterPro" id="IPR023346">
    <property type="entry name" value="Lysozyme-like_dom_sf"/>
</dbReference>
<feature type="domain" description="Transglycosylase SLT" evidence="2">
    <location>
        <begin position="72"/>
        <end position="185"/>
    </location>
</feature>
<dbReference type="CDD" id="cd00254">
    <property type="entry name" value="LT-like"/>
    <property type="match status" value="1"/>
</dbReference>
<keyword evidence="4" id="KW-1185">Reference proteome</keyword>
<evidence type="ECO:0000313" key="4">
    <source>
        <dbReference type="Proteomes" id="UP001063350"/>
    </source>
</evidence>
<evidence type="ECO:0000259" key="2">
    <source>
        <dbReference type="Pfam" id="PF01464"/>
    </source>
</evidence>
<name>A0A915U5V0_9BACT</name>
<comment type="similarity">
    <text evidence="1">Belongs to the transglycosylase Slt family.</text>
</comment>
<evidence type="ECO:0000256" key="1">
    <source>
        <dbReference type="ARBA" id="ARBA00007734"/>
    </source>
</evidence>
<dbReference type="PANTHER" id="PTHR37423:SF2">
    <property type="entry name" value="MEMBRANE-BOUND LYTIC MUREIN TRANSGLYCOSYLASE C"/>
    <property type="match status" value="1"/>
</dbReference>
<gene>
    <name evidence="3" type="ORF">GF1_19080</name>
</gene>
<evidence type="ECO:0000313" key="3">
    <source>
        <dbReference type="EMBL" id="BCO09532.1"/>
    </source>
</evidence>
<sequence length="221" mass="25240">MTAFPSPRARPGLLILASLLLCLVLPWPAEGSLDHYIRKYKKIKASPAQLKKLRQYDHLITYYANIAYFKPRHKVNADFMRALILAESNADPRAVSKKGARGLTQIMYATGKQAARELLAKKISFRHVSATTLRNLEPDDLHDPALNILLACYMISKYNATYGGKLDLVVSAWNAGENSIKNNKPPNYRETLDLIGKVNGYFVYFLYQGRDSYRYAYRYRK</sequence>
<organism evidence="3 4">
    <name type="scientific">Desulfolithobacter dissulfuricans</name>
    <dbReference type="NCBI Taxonomy" id="2795293"/>
    <lineage>
        <taxon>Bacteria</taxon>
        <taxon>Pseudomonadati</taxon>
        <taxon>Thermodesulfobacteriota</taxon>
        <taxon>Desulfobulbia</taxon>
        <taxon>Desulfobulbales</taxon>
        <taxon>Desulfobulbaceae</taxon>
        <taxon>Desulfolithobacter</taxon>
    </lineage>
</organism>
<dbReference type="InterPro" id="IPR008258">
    <property type="entry name" value="Transglycosylase_SLT_dom_1"/>
</dbReference>
<proteinExistence type="inferred from homology"/>
<dbReference type="RefSeq" id="WP_267926277.1">
    <property type="nucleotide sequence ID" value="NZ_AP024233.1"/>
</dbReference>
<dbReference type="AlphaFoldDB" id="A0A915U5V0"/>
<dbReference type="EMBL" id="AP024233">
    <property type="protein sequence ID" value="BCO09532.1"/>
    <property type="molecule type" value="Genomic_DNA"/>
</dbReference>
<dbReference type="Pfam" id="PF01464">
    <property type="entry name" value="SLT"/>
    <property type="match status" value="1"/>
</dbReference>
<dbReference type="Gene3D" id="1.10.530.10">
    <property type="match status" value="1"/>
</dbReference>
<protein>
    <recommendedName>
        <fullName evidence="2">Transglycosylase SLT domain-containing protein</fullName>
    </recommendedName>
</protein>
<dbReference type="SUPFAM" id="SSF53955">
    <property type="entry name" value="Lysozyme-like"/>
    <property type="match status" value="1"/>
</dbReference>
<dbReference type="Proteomes" id="UP001063350">
    <property type="component" value="Chromosome"/>
</dbReference>